<evidence type="ECO:0000256" key="2">
    <source>
        <dbReference type="SAM" id="SignalP"/>
    </source>
</evidence>
<evidence type="ECO:0000259" key="3">
    <source>
        <dbReference type="Pfam" id="PF10551"/>
    </source>
</evidence>
<feature type="compositionally biased region" description="Basic and acidic residues" evidence="1">
    <location>
        <begin position="239"/>
        <end position="259"/>
    </location>
</feature>
<evidence type="ECO:0000313" key="5">
    <source>
        <dbReference type="Proteomes" id="UP001165121"/>
    </source>
</evidence>
<feature type="domain" description="MULE transposase" evidence="3">
    <location>
        <begin position="484"/>
        <end position="564"/>
    </location>
</feature>
<organism evidence="4 5">
    <name type="scientific">Phytophthora fragariaefolia</name>
    <dbReference type="NCBI Taxonomy" id="1490495"/>
    <lineage>
        <taxon>Eukaryota</taxon>
        <taxon>Sar</taxon>
        <taxon>Stramenopiles</taxon>
        <taxon>Oomycota</taxon>
        <taxon>Peronosporomycetes</taxon>
        <taxon>Peronosporales</taxon>
        <taxon>Peronosporaceae</taxon>
        <taxon>Phytophthora</taxon>
    </lineage>
</organism>
<dbReference type="PANTHER" id="PTHR31973">
    <property type="entry name" value="POLYPROTEIN, PUTATIVE-RELATED"/>
    <property type="match status" value="1"/>
</dbReference>
<feature type="chain" id="PRO_5040932386" evidence="2">
    <location>
        <begin position="20"/>
        <end position="665"/>
    </location>
</feature>
<dbReference type="PANTHER" id="PTHR31973:SF187">
    <property type="entry name" value="MUTATOR TRANSPOSASE MUDRA PROTEIN"/>
    <property type="match status" value="1"/>
</dbReference>
<name>A0A9W6XMW5_9STRA</name>
<sequence>MTKEFTHFAFLAPFAATFAQTLSSPIMVGISAKQLPYQVLHAGDTVEYYSHAFVAGDPRGHRITTVLAVDGTDPTLPVRVASKEAIPREMMIKRVVDRHGNSIEDAKWRKLRTFAFNDGTFEDTSASGVLRARLDAAVEEAIHHVMANRGTRDSSDDILPGRRSDGEYYVNHEAQCIDRRSNDGGEQDAIHAGQVPRGSELNSGRQLDDPHDDLHDGHGNVEKNEHESSDGHQSAPSKLHGDCHDDNGHDDSGHDAKRHDGDEYYCLGDRPRSMEKLADIYANRGEATITTGSSDVTPVREDQTLIFKGMTFSAGKEAVLVVKRFALSQEKAMSMVATEIGISWITGEHVNCISVPRPSKHHIADNPTFRSAVNAGPRRPATELINLVSDRDGLSLEARGRCVYRARDIVIGTSSEQLAMSYQNVSSYLDHFKQLNPGSVTVFDRDREGRFMRAMVSVKTILESIPVNQRVLGCDCAHSKCSWYDGVQMTLVGQDGNRETTIIAFALVPAEDIQNYEWFFRQLMNAGLKFTFHVIFCDRDKALISVADALNLNIRYCTLHIIRNVTDKFKIFTEDHHNMVWHLQAAPTKEAYLSQLGCIEIALGQDVREYLEAIPPVKWCVYANIGVQPLYGWRTSNFVESQFGSQLAMGLRTPPPLQFIQAVCE</sequence>
<evidence type="ECO:0000256" key="1">
    <source>
        <dbReference type="SAM" id="MobiDB-lite"/>
    </source>
</evidence>
<dbReference type="Proteomes" id="UP001165121">
    <property type="component" value="Unassembled WGS sequence"/>
</dbReference>
<keyword evidence="2" id="KW-0732">Signal</keyword>
<proteinExistence type="predicted"/>
<dbReference type="InterPro" id="IPR018289">
    <property type="entry name" value="MULE_transposase_dom"/>
</dbReference>
<dbReference type="AlphaFoldDB" id="A0A9W6XMW5"/>
<feature type="compositionally biased region" description="Basic and acidic residues" evidence="1">
    <location>
        <begin position="206"/>
        <end position="230"/>
    </location>
</feature>
<gene>
    <name evidence="4" type="ORF">Pfra01_001339000</name>
</gene>
<keyword evidence="5" id="KW-1185">Reference proteome</keyword>
<accession>A0A9W6XMW5</accession>
<feature type="signal peptide" evidence="2">
    <location>
        <begin position="1"/>
        <end position="19"/>
    </location>
</feature>
<dbReference type="Pfam" id="PF10551">
    <property type="entry name" value="MULE"/>
    <property type="match status" value="1"/>
</dbReference>
<evidence type="ECO:0000313" key="4">
    <source>
        <dbReference type="EMBL" id="GMF41813.1"/>
    </source>
</evidence>
<feature type="region of interest" description="Disordered" evidence="1">
    <location>
        <begin position="179"/>
        <end position="259"/>
    </location>
</feature>
<protein>
    <submittedName>
        <fullName evidence="4">Unnamed protein product</fullName>
    </submittedName>
</protein>
<dbReference type="OrthoDB" id="165010at2759"/>
<dbReference type="EMBL" id="BSXT01001381">
    <property type="protein sequence ID" value="GMF41813.1"/>
    <property type="molecule type" value="Genomic_DNA"/>
</dbReference>
<reference evidence="4" key="1">
    <citation type="submission" date="2023-04" db="EMBL/GenBank/DDBJ databases">
        <title>Phytophthora fragariaefolia NBRC 109709.</title>
        <authorList>
            <person name="Ichikawa N."/>
            <person name="Sato H."/>
            <person name="Tonouchi N."/>
        </authorList>
    </citation>
    <scope>NUCLEOTIDE SEQUENCE</scope>
    <source>
        <strain evidence="4">NBRC 109709</strain>
    </source>
</reference>
<comment type="caution">
    <text evidence="4">The sequence shown here is derived from an EMBL/GenBank/DDBJ whole genome shotgun (WGS) entry which is preliminary data.</text>
</comment>